<dbReference type="InterPro" id="IPR027417">
    <property type="entry name" value="P-loop_NTPase"/>
</dbReference>
<dbReference type="GO" id="GO:0051959">
    <property type="term" value="F:dynein light intermediate chain binding"/>
    <property type="evidence" value="ECO:0007669"/>
    <property type="project" value="InterPro"/>
</dbReference>
<evidence type="ECO:0008006" key="5">
    <source>
        <dbReference type="Google" id="ProtNLM"/>
    </source>
</evidence>
<dbReference type="Gene3D" id="3.40.50.300">
    <property type="entry name" value="P-loop containing nucleotide triphosphate hydrolases"/>
    <property type="match status" value="1"/>
</dbReference>
<dbReference type="HOGENOM" id="CLU_1158884_0_0_1"/>
<dbReference type="EMBL" id="CAQQ02192295">
    <property type="status" value="NOT_ANNOTATED_CDS"/>
    <property type="molecule type" value="Genomic_DNA"/>
</dbReference>
<dbReference type="AlphaFoldDB" id="T1GB58"/>
<dbReference type="OMA" id="ISWMGEL"/>
<dbReference type="Proteomes" id="UP000015102">
    <property type="component" value="Unassembled WGS sequence"/>
</dbReference>
<feature type="domain" description="Dynein heavy chain region D6 P-loop" evidence="1">
    <location>
        <begin position="50"/>
        <end position="164"/>
    </location>
</feature>
<dbReference type="GO" id="GO:0008569">
    <property type="term" value="F:minus-end-directed microtubule motor activity"/>
    <property type="evidence" value="ECO:0007669"/>
    <property type="project" value="InterPro"/>
</dbReference>
<dbReference type="EnsemblMetazoa" id="MESCA000479-RA">
    <property type="protein sequence ID" value="MESCA000479-PA"/>
    <property type="gene ID" value="MESCA000479"/>
</dbReference>
<dbReference type="InterPro" id="IPR041658">
    <property type="entry name" value="AAA_lid_11"/>
</dbReference>
<evidence type="ECO:0000259" key="1">
    <source>
        <dbReference type="Pfam" id="PF03028"/>
    </source>
</evidence>
<dbReference type="GO" id="GO:0045505">
    <property type="term" value="F:dynein intermediate chain binding"/>
    <property type="evidence" value="ECO:0007669"/>
    <property type="project" value="InterPro"/>
</dbReference>
<dbReference type="GO" id="GO:0007018">
    <property type="term" value="P:microtubule-based movement"/>
    <property type="evidence" value="ECO:0007669"/>
    <property type="project" value="InterPro"/>
</dbReference>
<feature type="domain" description="Dynein heavy chain AAA lid" evidence="2">
    <location>
        <begin position="204"/>
        <end position="240"/>
    </location>
</feature>
<dbReference type="InterPro" id="IPR042219">
    <property type="entry name" value="AAA_lid_11_sf"/>
</dbReference>
<dbReference type="InterPro" id="IPR004273">
    <property type="entry name" value="Dynein_heavy_D6_P-loop"/>
</dbReference>
<dbReference type="STRING" id="36166.T1GB58"/>
<dbReference type="Pfam" id="PF03028">
    <property type="entry name" value="Dynein_heavy"/>
    <property type="match status" value="1"/>
</dbReference>
<evidence type="ECO:0000313" key="4">
    <source>
        <dbReference type="Proteomes" id="UP000015102"/>
    </source>
</evidence>
<accession>T1GB58</accession>
<evidence type="ECO:0000313" key="3">
    <source>
        <dbReference type="EnsemblMetazoa" id="MESCA000479-PA"/>
    </source>
</evidence>
<dbReference type="PANTHER" id="PTHR22878:SF68">
    <property type="entry name" value="DYNEIN HEAVY CHAIN 6, AXONEMAL-LIKE"/>
    <property type="match status" value="1"/>
</dbReference>
<sequence length="240" mass="27567">MLLNNYEIILSWVEIYGLLLLQTFITNNMDASFVEPPPFDLHSSFLDSSPTTPLVFLLSAGSDPMASLFMYAKTRNMYDKTKTISLGQGQGPRAERMILDGVKWGHWVVLQNCHVAISWMGELERICNDSSIFKDSHPDYRLWCTSYPSSVFPVSVLQNSVKMTNEPPKGLKMNMMRSFNSDPLVRDKFFSNAFSKDPIKAKNWRRGVFALVFFHAVIQERREFGPLGWNIPYEFNESDL</sequence>
<reference evidence="3" key="2">
    <citation type="submission" date="2015-06" db="UniProtKB">
        <authorList>
            <consortium name="EnsemblMetazoa"/>
        </authorList>
    </citation>
    <scope>IDENTIFICATION</scope>
</reference>
<dbReference type="PANTHER" id="PTHR22878">
    <property type="entry name" value="DYNEIN HEAVY CHAIN 6, AXONEMAL-LIKE-RELATED"/>
    <property type="match status" value="1"/>
</dbReference>
<proteinExistence type="predicted"/>
<dbReference type="Pfam" id="PF18198">
    <property type="entry name" value="AAA_lid_11"/>
    <property type="match status" value="1"/>
</dbReference>
<name>T1GB58_MEGSC</name>
<dbReference type="InterPro" id="IPR026983">
    <property type="entry name" value="DHC"/>
</dbReference>
<evidence type="ECO:0000259" key="2">
    <source>
        <dbReference type="Pfam" id="PF18198"/>
    </source>
</evidence>
<dbReference type="Gene3D" id="1.10.8.720">
    <property type="entry name" value="Region D6 of dynein motor"/>
    <property type="match status" value="1"/>
</dbReference>
<keyword evidence="4" id="KW-1185">Reference proteome</keyword>
<dbReference type="FunFam" id="3.40.50.300:FF:000362">
    <property type="entry name" value="Dynein, axonemal, heavy chain 6"/>
    <property type="match status" value="1"/>
</dbReference>
<organism evidence="3 4">
    <name type="scientific">Megaselia scalaris</name>
    <name type="common">Humpbacked fly</name>
    <name type="synonym">Phora scalaris</name>
    <dbReference type="NCBI Taxonomy" id="36166"/>
    <lineage>
        <taxon>Eukaryota</taxon>
        <taxon>Metazoa</taxon>
        <taxon>Ecdysozoa</taxon>
        <taxon>Arthropoda</taxon>
        <taxon>Hexapoda</taxon>
        <taxon>Insecta</taxon>
        <taxon>Pterygota</taxon>
        <taxon>Neoptera</taxon>
        <taxon>Endopterygota</taxon>
        <taxon>Diptera</taxon>
        <taxon>Brachycera</taxon>
        <taxon>Muscomorpha</taxon>
        <taxon>Platypezoidea</taxon>
        <taxon>Phoridae</taxon>
        <taxon>Megaseliini</taxon>
        <taxon>Megaselia</taxon>
    </lineage>
</organism>
<dbReference type="GO" id="GO:0030286">
    <property type="term" value="C:dynein complex"/>
    <property type="evidence" value="ECO:0007669"/>
    <property type="project" value="InterPro"/>
</dbReference>
<protein>
    <recommendedName>
        <fullName evidence="5">Dynein heavy chain region D6 P-loop domain-containing protein</fullName>
    </recommendedName>
</protein>
<reference evidence="4" key="1">
    <citation type="submission" date="2013-02" db="EMBL/GenBank/DDBJ databases">
        <authorList>
            <person name="Hughes D."/>
        </authorList>
    </citation>
    <scope>NUCLEOTIDE SEQUENCE</scope>
    <source>
        <strain>Durham</strain>
        <strain evidence="4">NC isolate 2 -- Noor lab</strain>
    </source>
</reference>